<dbReference type="AlphaFoldDB" id="A0A0R2XBM3"/>
<proteinExistence type="predicted"/>
<accession>A0A0R2XBM3</accession>
<sequence length="93" mass="9995">MNQETLVKPEPYVKVCLALVALSLLTIAVCQVILVLRPSTQPIVRRPVIPIENRIRPPGLPPFPPGGLPSGAQEGARLPQGNPPQPPEKPAKK</sequence>
<name>A0A0R2XBM3_9BACT</name>
<organism evidence="3 4">
    <name type="scientific">Verrucomicrobia subdivision 6 bacterium BACL9 MAG-120820-bin42</name>
    <dbReference type="NCBI Taxonomy" id="1655634"/>
    <lineage>
        <taxon>Bacteria</taxon>
        <taxon>Pseudomonadati</taxon>
        <taxon>Verrucomicrobiota</taxon>
        <taxon>Verrucomicrobiia</taxon>
        <taxon>Verrucomicrobiales</taxon>
        <taxon>Verrucomicrobia subdivision 6</taxon>
    </lineage>
</organism>
<dbReference type="Proteomes" id="UP000051557">
    <property type="component" value="Unassembled WGS sequence"/>
</dbReference>
<feature type="transmembrane region" description="Helical" evidence="2">
    <location>
        <begin position="12"/>
        <end position="36"/>
    </location>
</feature>
<keyword evidence="2" id="KW-0812">Transmembrane</keyword>
<keyword evidence="2" id="KW-0472">Membrane</keyword>
<keyword evidence="2" id="KW-1133">Transmembrane helix</keyword>
<comment type="caution">
    <text evidence="3">The sequence shown here is derived from an EMBL/GenBank/DDBJ whole genome shotgun (WGS) entry which is preliminary data.</text>
</comment>
<evidence type="ECO:0000256" key="2">
    <source>
        <dbReference type="SAM" id="Phobius"/>
    </source>
</evidence>
<feature type="compositionally biased region" description="Pro residues" evidence="1">
    <location>
        <begin position="81"/>
        <end position="93"/>
    </location>
</feature>
<evidence type="ECO:0000313" key="4">
    <source>
        <dbReference type="Proteomes" id="UP000051557"/>
    </source>
</evidence>
<reference evidence="3 4" key="1">
    <citation type="submission" date="2015-10" db="EMBL/GenBank/DDBJ databases">
        <title>Metagenome-Assembled Genomes uncover a global brackish microbiome.</title>
        <authorList>
            <person name="Hugerth L.W."/>
            <person name="Larsson J."/>
            <person name="Alneberg J."/>
            <person name="Lindh M.V."/>
            <person name="Legrand C."/>
            <person name="Pinhassi J."/>
            <person name="Andersson A.F."/>
        </authorList>
    </citation>
    <scope>NUCLEOTIDE SEQUENCE [LARGE SCALE GENOMIC DNA]</scope>
    <source>
        <strain evidence="3">BACL9 MAG-120820-bin42</strain>
    </source>
</reference>
<evidence type="ECO:0000313" key="3">
    <source>
        <dbReference type="EMBL" id="KRP32044.1"/>
    </source>
</evidence>
<feature type="region of interest" description="Disordered" evidence="1">
    <location>
        <begin position="53"/>
        <end position="93"/>
    </location>
</feature>
<dbReference type="EMBL" id="LIDM01000185">
    <property type="protein sequence ID" value="KRP32044.1"/>
    <property type="molecule type" value="Genomic_DNA"/>
</dbReference>
<evidence type="ECO:0000256" key="1">
    <source>
        <dbReference type="SAM" id="MobiDB-lite"/>
    </source>
</evidence>
<gene>
    <name evidence="3" type="ORF">ABS32_05100</name>
</gene>
<protein>
    <submittedName>
        <fullName evidence="3">Uncharacterized protein</fullName>
    </submittedName>
</protein>
<feature type="compositionally biased region" description="Pro residues" evidence="1">
    <location>
        <begin position="58"/>
        <end position="67"/>
    </location>
</feature>